<evidence type="ECO:0000256" key="1">
    <source>
        <dbReference type="ARBA" id="ARBA00001947"/>
    </source>
</evidence>
<dbReference type="SUPFAM" id="SSF55031">
    <property type="entry name" value="Bacterial exopeptidase dimerisation domain"/>
    <property type="match status" value="1"/>
</dbReference>
<evidence type="ECO:0000256" key="6">
    <source>
        <dbReference type="ARBA" id="ARBA00022833"/>
    </source>
</evidence>
<dbReference type="EMBL" id="DVFW01000024">
    <property type="protein sequence ID" value="HIQ80577.1"/>
    <property type="molecule type" value="Genomic_DNA"/>
</dbReference>
<dbReference type="SUPFAM" id="SSF53187">
    <property type="entry name" value="Zn-dependent exopeptidases"/>
    <property type="match status" value="1"/>
</dbReference>
<comment type="cofactor">
    <cofactor evidence="1">
        <name>Zn(2+)</name>
        <dbReference type="ChEBI" id="CHEBI:29105"/>
    </cofactor>
</comment>
<dbReference type="InterPro" id="IPR050072">
    <property type="entry name" value="Peptidase_M20A"/>
</dbReference>
<dbReference type="AlphaFoldDB" id="A0A9D0ZH88"/>
<reference evidence="9" key="2">
    <citation type="journal article" date="2021" name="PeerJ">
        <title>Extensive microbial diversity within the chicken gut microbiome revealed by metagenomics and culture.</title>
        <authorList>
            <person name="Gilroy R."/>
            <person name="Ravi A."/>
            <person name="Getino M."/>
            <person name="Pursley I."/>
            <person name="Horton D.L."/>
            <person name="Alikhan N.F."/>
            <person name="Baker D."/>
            <person name="Gharbi K."/>
            <person name="Hall N."/>
            <person name="Watson M."/>
            <person name="Adriaenssens E.M."/>
            <person name="Foster-Nyarko E."/>
            <person name="Jarju S."/>
            <person name="Secka A."/>
            <person name="Antonio M."/>
            <person name="Oren A."/>
            <person name="Chaudhuri R.R."/>
            <person name="La Ragione R."/>
            <person name="Hildebrand F."/>
            <person name="Pallen M.J."/>
        </authorList>
    </citation>
    <scope>NUCLEOTIDE SEQUENCE</scope>
    <source>
        <strain evidence="9">ChiSjej1B19-3389</strain>
    </source>
</reference>
<keyword evidence="3" id="KW-0645">Protease</keyword>
<dbReference type="PANTHER" id="PTHR43808:SF31">
    <property type="entry name" value="N-ACETYL-L-CITRULLINE DEACETYLASE"/>
    <property type="match status" value="1"/>
</dbReference>
<dbReference type="Gene3D" id="3.30.70.360">
    <property type="match status" value="2"/>
</dbReference>
<evidence type="ECO:0000256" key="5">
    <source>
        <dbReference type="ARBA" id="ARBA00022801"/>
    </source>
</evidence>
<dbReference type="GO" id="GO:0006526">
    <property type="term" value="P:L-arginine biosynthetic process"/>
    <property type="evidence" value="ECO:0007669"/>
    <property type="project" value="TreeGrafter"/>
</dbReference>
<dbReference type="GO" id="GO:0008270">
    <property type="term" value="F:zinc ion binding"/>
    <property type="evidence" value="ECO:0007669"/>
    <property type="project" value="InterPro"/>
</dbReference>
<dbReference type="Gene3D" id="3.40.630.10">
    <property type="entry name" value="Zn peptidases"/>
    <property type="match status" value="1"/>
</dbReference>
<evidence type="ECO:0000313" key="9">
    <source>
        <dbReference type="EMBL" id="HIQ80577.1"/>
    </source>
</evidence>
<dbReference type="GO" id="GO:0008237">
    <property type="term" value="F:metallopeptidase activity"/>
    <property type="evidence" value="ECO:0007669"/>
    <property type="project" value="UniProtKB-KW"/>
</dbReference>
<evidence type="ECO:0000256" key="4">
    <source>
        <dbReference type="ARBA" id="ARBA00022723"/>
    </source>
</evidence>
<dbReference type="EC" id="3.4.13.-" evidence="9"/>
<dbReference type="InterPro" id="IPR002933">
    <property type="entry name" value="Peptidase_M20"/>
</dbReference>
<reference evidence="9" key="1">
    <citation type="submission" date="2020-10" db="EMBL/GenBank/DDBJ databases">
        <authorList>
            <person name="Gilroy R."/>
        </authorList>
    </citation>
    <scope>NUCLEOTIDE SEQUENCE</scope>
    <source>
        <strain evidence="9">ChiSjej1B19-3389</strain>
    </source>
</reference>
<evidence type="ECO:0000313" key="10">
    <source>
        <dbReference type="Proteomes" id="UP000886787"/>
    </source>
</evidence>
<dbReference type="GO" id="GO:0016805">
    <property type="term" value="F:dipeptidase activity"/>
    <property type="evidence" value="ECO:0007669"/>
    <property type="project" value="UniProtKB-KW"/>
</dbReference>
<keyword evidence="5 9" id="KW-0378">Hydrolase</keyword>
<keyword evidence="7 9" id="KW-0224">Dipeptidase</keyword>
<accession>A0A9D0ZH88</accession>
<dbReference type="NCBIfam" id="TIGR01887">
    <property type="entry name" value="dipeptidaselike"/>
    <property type="match status" value="1"/>
</dbReference>
<comment type="similarity">
    <text evidence="2">Belongs to the peptidase M20A family.</text>
</comment>
<dbReference type="GO" id="GO:0008777">
    <property type="term" value="F:acetylornithine deacetylase activity"/>
    <property type="evidence" value="ECO:0007669"/>
    <property type="project" value="TreeGrafter"/>
</dbReference>
<dbReference type="GO" id="GO:0006508">
    <property type="term" value="P:proteolysis"/>
    <property type="evidence" value="ECO:0007669"/>
    <property type="project" value="UniProtKB-KW"/>
</dbReference>
<evidence type="ECO:0000256" key="7">
    <source>
        <dbReference type="ARBA" id="ARBA00022997"/>
    </source>
</evidence>
<organism evidence="9 10">
    <name type="scientific">Candidatus Scatavimonas merdigallinarum</name>
    <dbReference type="NCBI Taxonomy" id="2840914"/>
    <lineage>
        <taxon>Bacteria</taxon>
        <taxon>Bacillati</taxon>
        <taxon>Bacillota</taxon>
        <taxon>Clostridia</taxon>
        <taxon>Eubacteriales</taxon>
        <taxon>Oscillospiraceae</taxon>
        <taxon>Oscillospiraceae incertae sedis</taxon>
        <taxon>Candidatus Scatavimonas</taxon>
    </lineage>
</organism>
<dbReference type="Pfam" id="PF01546">
    <property type="entry name" value="Peptidase_M20"/>
    <property type="match status" value="1"/>
</dbReference>
<dbReference type="Proteomes" id="UP000886787">
    <property type="component" value="Unassembled WGS sequence"/>
</dbReference>
<dbReference type="PANTHER" id="PTHR43808">
    <property type="entry name" value="ACETYLORNITHINE DEACETYLASE"/>
    <property type="match status" value="1"/>
</dbReference>
<protein>
    <submittedName>
        <fullName evidence="9">Sapep family Mn(2+)-dependent dipeptidase</fullName>
        <ecNumber evidence="9">3.4.13.-</ecNumber>
    </submittedName>
</protein>
<name>A0A9D0ZH88_9FIRM</name>
<keyword evidence="8" id="KW-0482">Metalloprotease</keyword>
<proteinExistence type="inferred from homology"/>
<sequence length="454" mass="48952">MAFGEKILRYKGAILKDLEVLTAIPSVSADGPEQPQKALEYMLQRAKEMGLETQNVLDIAGHAQYGSGEAYCGVLTHLDVVPPGSGWLTDPYTLVQKDGRLFGRGVADDKGAAVMALYCLKALKDEGIVGKNAVRVIFGTSEEMGMEDMKAYFSAQPLPAMGFTPDAEYGICRCEKGILQLEVIADTHNGTTLTELKAGTAVNMVPDTAYALLDCSENEDHQLLRLADAKPGQFEFKYTIDGLMILSKGTAAHASEPQKGFNAATHLIGLLAANFGYASMGSILAFIDSKIATELNGNSLGLKMRDSASGALTLNVGTVHITESSARATLDIRYPVTMDGANILERVCAAAKYENLTVKVLSHLRPLHIEEDNPLIHILRDAYREITGIEPALYATGGGTYARTLGGRGVAFGPVFEGEECGIHHANESINLESYMRHGQICLESMYRLLNAEI</sequence>
<comment type="caution">
    <text evidence="9">The sequence shown here is derived from an EMBL/GenBank/DDBJ whole genome shotgun (WGS) entry which is preliminary data.</text>
</comment>
<dbReference type="InterPro" id="IPR010964">
    <property type="entry name" value="M20A_pepV-rel"/>
</dbReference>
<dbReference type="InterPro" id="IPR036264">
    <property type="entry name" value="Bact_exopeptidase_dim_dom"/>
</dbReference>
<evidence type="ECO:0000256" key="3">
    <source>
        <dbReference type="ARBA" id="ARBA00022670"/>
    </source>
</evidence>
<evidence type="ECO:0000256" key="2">
    <source>
        <dbReference type="ARBA" id="ARBA00006247"/>
    </source>
</evidence>
<keyword evidence="6" id="KW-0862">Zinc</keyword>
<gene>
    <name evidence="9" type="ORF">IAD32_04740</name>
</gene>
<keyword evidence="4" id="KW-0479">Metal-binding</keyword>
<evidence type="ECO:0000256" key="8">
    <source>
        <dbReference type="ARBA" id="ARBA00023049"/>
    </source>
</evidence>